<name>A0AC34FBQ1_9BILA</name>
<reference evidence="2" key="1">
    <citation type="submission" date="2022-11" db="UniProtKB">
        <authorList>
            <consortium name="WormBaseParasite"/>
        </authorList>
    </citation>
    <scope>IDENTIFICATION</scope>
</reference>
<evidence type="ECO:0000313" key="2">
    <source>
        <dbReference type="WBParaSite" id="ES5_v2.g14736.t1"/>
    </source>
</evidence>
<dbReference type="WBParaSite" id="ES5_v2.g14736.t1">
    <property type="protein sequence ID" value="ES5_v2.g14736.t1"/>
    <property type="gene ID" value="ES5_v2.g14736"/>
</dbReference>
<proteinExistence type="predicted"/>
<sequence length="149" mass="16456">MNRLRFPSLSIHDSEGAFSDLEAITGIPSKICVKFSIRLVPDMEPKSVDKMVVALHSARPWVADYKHPHYQAAAAAIKIVYGTEPDFIREGESVPVTALLDNLTQTNVMLLPIGACDDMVHSQNEKINVSNYVEGTKVLATYLMELGKL</sequence>
<protein>
    <submittedName>
        <fullName evidence="2">Peptidase M20 dimerisation domain-containing protein</fullName>
    </submittedName>
</protein>
<dbReference type="Proteomes" id="UP000887579">
    <property type="component" value="Unplaced"/>
</dbReference>
<organism evidence="1 2">
    <name type="scientific">Panagrolaimus sp. ES5</name>
    <dbReference type="NCBI Taxonomy" id="591445"/>
    <lineage>
        <taxon>Eukaryota</taxon>
        <taxon>Metazoa</taxon>
        <taxon>Ecdysozoa</taxon>
        <taxon>Nematoda</taxon>
        <taxon>Chromadorea</taxon>
        <taxon>Rhabditida</taxon>
        <taxon>Tylenchina</taxon>
        <taxon>Panagrolaimomorpha</taxon>
        <taxon>Panagrolaimoidea</taxon>
        <taxon>Panagrolaimidae</taxon>
        <taxon>Panagrolaimus</taxon>
    </lineage>
</organism>
<accession>A0AC34FBQ1</accession>
<evidence type="ECO:0000313" key="1">
    <source>
        <dbReference type="Proteomes" id="UP000887579"/>
    </source>
</evidence>